<reference evidence="2 3" key="1">
    <citation type="submission" date="2024-06" db="EMBL/GenBank/DDBJ databases">
        <title>Sorghum-associated microbial communities from plants grown in Nebraska, USA.</title>
        <authorList>
            <person name="Schachtman D."/>
        </authorList>
    </citation>
    <scope>NUCLEOTIDE SEQUENCE [LARGE SCALE GENOMIC DNA]</scope>
    <source>
        <strain evidence="2 3">3207</strain>
    </source>
</reference>
<gene>
    <name evidence="2" type="ORF">ABIE08_004131</name>
</gene>
<dbReference type="Proteomes" id="UP001549321">
    <property type="component" value="Unassembled WGS sequence"/>
</dbReference>
<protein>
    <submittedName>
        <fullName evidence="2">Phage terminase small subunit</fullName>
    </submittedName>
</protein>
<organism evidence="2 3">
    <name type="scientific">Kaistia defluvii</name>
    <dbReference type="NCBI Taxonomy" id="410841"/>
    <lineage>
        <taxon>Bacteria</taxon>
        <taxon>Pseudomonadati</taxon>
        <taxon>Pseudomonadota</taxon>
        <taxon>Alphaproteobacteria</taxon>
        <taxon>Hyphomicrobiales</taxon>
        <taxon>Kaistiaceae</taxon>
        <taxon>Kaistia</taxon>
    </lineage>
</organism>
<dbReference type="RefSeq" id="WP_354553715.1">
    <property type="nucleotide sequence ID" value="NZ_JBEPSM010000004.1"/>
</dbReference>
<proteinExistence type="predicted"/>
<dbReference type="Pfam" id="PF05119">
    <property type="entry name" value="Terminase_4"/>
    <property type="match status" value="1"/>
</dbReference>
<name>A0ABV2R4X7_9HYPH</name>
<feature type="region of interest" description="Disordered" evidence="1">
    <location>
        <begin position="168"/>
        <end position="211"/>
    </location>
</feature>
<feature type="region of interest" description="Disordered" evidence="1">
    <location>
        <begin position="1"/>
        <end position="40"/>
    </location>
</feature>
<evidence type="ECO:0000313" key="3">
    <source>
        <dbReference type="Proteomes" id="UP001549321"/>
    </source>
</evidence>
<comment type="caution">
    <text evidence="2">The sequence shown here is derived from an EMBL/GenBank/DDBJ whole genome shotgun (WGS) entry which is preliminary data.</text>
</comment>
<accession>A0ABV2R4X7</accession>
<dbReference type="EMBL" id="JBEPSM010000004">
    <property type="protein sequence ID" value="MET4636173.1"/>
    <property type="molecule type" value="Genomic_DNA"/>
</dbReference>
<evidence type="ECO:0000313" key="2">
    <source>
        <dbReference type="EMBL" id="MET4636173.1"/>
    </source>
</evidence>
<feature type="compositionally biased region" description="Polar residues" evidence="1">
    <location>
        <begin position="197"/>
        <end position="211"/>
    </location>
</feature>
<dbReference type="InterPro" id="IPR006448">
    <property type="entry name" value="Phage_term_ssu_P27"/>
</dbReference>
<evidence type="ECO:0000256" key="1">
    <source>
        <dbReference type="SAM" id="MobiDB-lite"/>
    </source>
</evidence>
<sequence>MARRKQDPLLQAAQGFPGRRKKSVEREIEAAAQAAAKEPMPATGPYPVPAVFLEAPTYWREAIKIWQEKADSLRASGRQRPAFMSGLVRYCMWTQLFITSVVQLRRDLPKGGVSIKVKKGDGETVIRTHPSIDFMGKAETAMRLLEAEYGFTPYSDTNLTRVETFNAGQGRQPYLPGMGPGAGAGQDASDDLDPSDLMNQADSVPPSQSVN</sequence>
<keyword evidence="3" id="KW-1185">Reference proteome</keyword>